<name>A0ABW6IEE4_9CYAN</name>
<dbReference type="InterPro" id="IPR000719">
    <property type="entry name" value="Prot_kinase_dom"/>
</dbReference>
<feature type="transmembrane region" description="Helical" evidence="10">
    <location>
        <begin position="653"/>
        <end position="673"/>
    </location>
</feature>
<feature type="domain" description="Protein kinase" evidence="11">
    <location>
        <begin position="22"/>
        <end position="291"/>
    </location>
</feature>
<keyword evidence="10" id="KW-0812">Transmembrane</keyword>
<dbReference type="InterPro" id="IPR017441">
    <property type="entry name" value="Protein_kinase_ATP_BS"/>
</dbReference>
<evidence type="ECO:0000256" key="2">
    <source>
        <dbReference type="ARBA" id="ARBA00022527"/>
    </source>
</evidence>
<dbReference type="Proteomes" id="UP001600165">
    <property type="component" value="Unassembled WGS sequence"/>
</dbReference>
<evidence type="ECO:0000256" key="1">
    <source>
        <dbReference type="ARBA" id="ARBA00012513"/>
    </source>
</evidence>
<evidence type="ECO:0000256" key="3">
    <source>
        <dbReference type="ARBA" id="ARBA00022679"/>
    </source>
</evidence>
<keyword evidence="10" id="KW-1133">Transmembrane helix</keyword>
<dbReference type="SMART" id="SM01080">
    <property type="entry name" value="CHASE2"/>
    <property type="match status" value="1"/>
</dbReference>
<dbReference type="InterPro" id="IPR011009">
    <property type="entry name" value="Kinase-like_dom_sf"/>
</dbReference>
<comment type="catalytic activity">
    <reaction evidence="8">
        <text>L-seryl-[protein] + ATP = O-phospho-L-seryl-[protein] + ADP + H(+)</text>
        <dbReference type="Rhea" id="RHEA:17989"/>
        <dbReference type="Rhea" id="RHEA-COMP:9863"/>
        <dbReference type="Rhea" id="RHEA-COMP:11604"/>
        <dbReference type="ChEBI" id="CHEBI:15378"/>
        <dbReference type="ChEBI" id="CHEBI:29999"/>
        <dbReference type="ChEBI" id="CHEBI:30616"/>
        <dbReference type="ChEBI" id="CHEBI:83421"/>
        <dbReference type="ChEBI" id="CHEBI:456216"/>
        <dbReference type="EC" id="2.7.11.1"/>
    </reaction>
</comment>
<dbReference type="EC" id="2.7.11.1" evidence="1"/>
<evidence type="ECO:0000256" key="7">
    <source>
        <dbReference type="ARBA" id="ARBA00047899"/>
    </source>
</evidence>
<keyword evidence="10" id="KW-0472">Membrane</keyword>
<evidence type="ECO:0000256" key="5">
    <source>
        <dbReference type="ARBA" id="ARBA00022777"/>
    </source>
</evidence>
<dbReference type="Gene3D" id="1.10.510.10">
    <property type="entry name" value="Transferase(Phosphotransferase) domain 1"/>
    <property type="match status" value="1"/>
</dbReference>
<accession>A0ABW6IEE4</accession>
<dbReference type="InterPro" id="IPR007890">
    <property type="entry name" value="CHASE2"/>
</dbReference>
<gene>
    <name evidence="12" type="ORF">ACFVKH_05690</name>
</gene>
<evidence type="ECO:0000256" key="6">
    <source>
        <dbReference type="ARBA" id="ARBA00022840"/>
    </source>
</evidence>
<evidence type="ECO:0000256" key="4">
    <source>
        <dbReference type="ARBA" id="ARBA00022741"/>
    </source>
</evidence>
<sequence length="727" mass="81441">MPESRQVDLKEGMQQTPLAGRYQIIRTLGAGGFGQTYVAEDLQQPQRNRCVVKQLQPASRDPKFLQVARRLFETEAKTLRRLGQHEGIPRLLDFFEAEEEFYLVQELIDGTPLSLEFKQSDRLTEAAAIELLREILEILQFVHKHHVIHRDIKPENIIRRRSDGKPVLIDFGAVKEINTQLATGQATTLTVGIGTQGYTPHEQLVGKPRYNSDLYALGMTIIYGLTGRLPADLLEHPQTAEAIWQDQTTISAGLKVLLSKMVRYSFYYRYQTAEDVLKDLDRLDSLAHEAITLHNGTLPWLESPEPLPRRLLKGLRHTAIASLASLSLILGIRQIGGFQPLELKFYDWLVQQQSRLVPDTRLLVVEITEADLRQLQRSTPSDQTIAQAINILQQHRPRTIGLDLHREIPQPPGHENLLKALQADNTIAITKIGNDPAETIPPPMAIPPERVGFNDFPVDADGVIRRNLLFASESDDPAAPVLYSFALRLALQYLKKEDIEPQAQPDQPDYMQLGAAVFYPLRSRSGGYQTVDDKGYQILLDYRTPAAVAPQLSLTQILNQDFEPSWVQDKAVLIGMTASSAKDLFYTPYSAIQSETVQMPGVIVHAQMVSQILSAAQGDRPLTRYWPEWAEILWIGGWTITAAALAGWLRHLWLLGTAGVGLVVVITGTSWWLFSQQVWLPVAAPVGAMLLAGGLMIVYRAYQKSSPPLSTMLVQPTLPYQDSHLTD</sequence>
<dbReference type="PANTHER" id="PTHR24363:SF0">
    <property type="entry name" value="SERINE_THREONINE KINASE LIKE DOMAIN CONTAINING 1"/>
    <property type="match status" value="1"/>
</dbReference>
<dbReference type="PROSITE" id="PS00107">
    <property type="entry name" value="PROTEIN_KINASE_ATP"/>
    <property type="match status" value="1"/>
</dbReference>
<dbReference type="EMBL" id="JBHZOL010000031">
    <property type="protein sequence ID" value="MFE4105759.1"/>
    <property type="molecule type" value="Genomic_DNA"/>
</dbReference>
<protein>
    <recommendedName>
        <fullName evidence="1">non-specific serine/threonine protein kinase</fullName>
        <ecNumber evidence="1">2.7.11.1</ecNumber>
    </recommendedName>
</protein>
<feature type="transmembrane region" description="Helical" evidence="10">
    <location>
        <begin position="679"/>
        <end position="702"/>
    </location>
</feature>
<proteinExistence type="predicted"/>
<keyword evidence="3" id="KW-0808">Transferase</keyword>
<evidence type="ECO:0000259" key="11">
    <source>
        <dbReference type="PROSITE" id="PS50011"/>
    </source>
</evidence>
<feature type="transmembrane region" description="Helical" evidence="10">
    <location>
        <begin position="629"/>
        <end position="646"/>
    </location>
</feature>
<reference evidence="12 13" key="1">
    <citation type="submission" date="2024-10" db="EMBL/GenBank/DDBJ databases">
        <authorList>
            <person name="Ratan Roy A."/>
            <person name="Morales Sandoval P.H."/>
            <person name="De Los Santos Villalobos S."/>
            <person name="Chakraborty S."/>
            <person name="Mukherjee J."/>
        </authorList>
    </citation>
    <scope>NUCLEOTIDE SEQUENCE [LARGE SCALE GENOMIC DNA]</scope>
    <source>
        <strain evidence="12 13">S1</strain>
    </source>
</reference>
<dbReference type="Pfam" id="PF05226">
    <property type="entry name" value="CHASE2"/>
    <property type="match status" value="1"/>
</dbReference>
<evidence type="ECO:0000313" key="13">
    <source>
        <dbReference type="Proteomes" id="UP001600165"/>
    </source>
</evidence>
<dbReference type="PROSITE" id="PS50011">
    <property type="entry name" value="PROTEIN_KINASE_DOM"/>
    <property type="match status" value="1"/>
</dbReference>
<dbReference type="Pfam" id="PF00069">
    <property type="entry name" value="Pkinase"/>
    <property type="match status" value="1"/>
</dbReference>
<dbReference type="SMART" id="SM00220">
    <property type="entry name" value="S_TKc"/>
    <property type="match status" value="1"/>
</dbReference>
<evidence type="ECO:0000256" key="8">
    <source>
        <dbReference type="ARBA" id="ARBA00048679"/>
    </source>
</evidence>
<dbReference type="PANTHER" id="PTHR24363">
    <property type="entry name" value="SERINE/THREONINE PROTEIN KINASE"/>
    <property type="match status" value="1"/>
</dbReference>
<evidence type="ECO:0000256" key="10">
    <source>
        <dbReference type="SAM" id="Phobius"/>
    </source>
</evidence>
<keyword evidence="6 9" id="KW-0067">ATP-binding</keyword>
<comment type="catalytic activity">
    <reaction evidence="7">
        <text>L-threonyl-[protein] + ATP = O-phospho-L-threonyl-[protein] + ADP + H(+)</text>
        <dbReference type="Rhea" id="RHEA:46608"/>
        <dbReference type="Rhea" id="RHEA-COMP:11060"/>
        <dbReference type="Rhea" id="RHEA-COMP:11605"/>
        <dbReference type="ChEBI" id="CHEBI:15378"/>
        <dbReference type="ChEBI" id="CHEBI:30013"/>
        <dbReference type="ChEBI" id="CHEBI:30616"/>
        <dbReference type="ChEBI" id="CHEBI:61977"/>
        <dbReference type="ChEBI" id="CHEBI:456216"/>
        <dbReference type="EC" id="2.7.11.1"/>
    </reaction>
</comment>
<dbReference type="SUPFAM" id="SSF56112">
    <property type="entry name" value="Protein kinase-like (PK-like)"/>
    <property type="match status" value="1"/>
</dbReference>
<comment type="caution">
    <text evidence="12">The sequence shown here is derived from an EMBL/GenBank/DDBJ whole genome shotgun (WGS) entry which is preliminary data.</text>
</comment>
<feature type="binding site" evidence="9">
    <location>
        <position position="53"/>
    </location>
    <ligand>
        <name>ATP</name>
        <dbReference type="ChEBI" id="CHEBI:30616"/>
    </ligand>
</feature>
<keyword evidence="4 9" id="KW-0547">Nucleotide-binding</keyword>
<dbReference type="RefSeq" id="WP_377962851.1">
    <property type="nucleotide sequence ID" value="NZ_JBHZOL010000031.1"/>
</dbReference>
<keyword evidence="2" id="KW-0723">Serine/threonine-protein kinase</keyword>
<keyword evidence="13" id="KW-1185">Reference proteome</keyword>
<dbReference type="CDD" id="cd14014">
    <property type="entry name" value="STKc_PknB_like"/>
    <property type="match status" value="1"/>
</dbReference>
<organism evidence="12 13">
    <name type="scientific">Almyronema epifaneia S1</name>
    <dbReference type="NCBI Taxonomy" id="2991925"/>
    <lineage>
        <taxon>Bacteria</taxon>
        <taxon>Bacillati</taxon>
        <taxon>Cyanobacteriota</taxon>
        <taxon>Cyanophyceae</taxon>
        <taxon>Nodosilineales</taxon>
        <taxon>Nodosilineaceae</taxon>
        <taxon>Almyronema</taxon>
        <taxon>Almyronema epifaneia</taxon>
    </lineage>
</organism>
<evidence type="ECO:0000256" key="9">
    <source>
        <dbReference type="PROSITE-ProRule" id="PRU10141"/>
    </source>
</evidence>
<evidence type="ECO:0000313" key="12">
    <source>
        <dbReference type="EMBL" id="MFE4105759.1"/>
    </source>
</evidence>
<keyword evidence="5" id="KW-0418">Kinase</keyword>